<evidence type="ECO:0000256" key="5">
    <source>
        <dbReference type="ARBA" id="ARBA00022692"/>
    </source>
</evidence>
<dbReference type="PANTHER" id="PTHR43731">
    <property type="entry name" value="RHOMBOID PROTEASE"/>
    <property type="match status" value="1"/>
</dbReference>
<evidence type="ECO:0000313" key="11">
    <source>
        <dbReference type="EMBL" id="OWF44429.1"/>
    </source>
</evidence>
<feature type="transmembrane region" description="Helical" evidence="9">
    <location>
        <begin position="288"/>
        <end position="305"/>
    </location>
</feature>
<dbReference type="AlphaFoldDB" id="A0A210Q6W7"/>
<keyword evidence="5 9" id="KW-0812">Transmembrane</keyword>
<dbReference type="Gene3D" id="1.20.1540.10">
    <property type="entry name" value="Rhomboid-like"/>
    <property type="match status" value="1"/>
</dbReference>
<dbReference type="PANTHER" id="PTHR43731:SF14">
    <property type="entry name" value="PRESENILIN-ASSOCIATED RHOMBOID-LIKE PROTEIN, MITOCHONDRIAL"/>
    <property type="match status" value="1"/>
</dbReference>
<dbReference type="InterPro" id="IPR035952">
    <property type="entry name" value="Rhomboid-like_sf"/>
</dbReference>
<evidence type="ECO:0000259" key="10">
    <source>
        <dbReference type="Pfam" id="PF01694"/>
    </source>
</evidence>
<gene>
    <name evidence="11" type="ORF">KP79_PYT20484</name>
</gene>
<dbReference type="InterPro" id="IPR022764">
    <property type="entry name" value="Peptidase_S54_rhomboid_dom"/>
</dbReference>
<dbReference type="EC" id="3.4.21.105" evidence="4"/>
<keyword evidence="8 9" id="KW-0472">Membrane</keyword>
<evidence type="ECO:0000256" key="7">
    <source>
        <dbReference type="ARBA" id="ARBA00022989"/>
    </source>
</evidence>
<dbReference type="Proteomes" id="UP000242188">
    <property type="component" value="Unassembled WGS sequence"/>
</dbReference>
<organism evidence="11 12">
    <name type="scientific">Mizuhopecten yessoensis</name>
    <name type="common">Japanese scallop</name>
    <name type="synonym">Patinopecten yessoensis</name>
    <dbReference type="NCBI Taxonomy" id="6573"/>
    <lineage>
        <taxon>Eukaryota</taxon>
        <taxon>Metazoa</taxon>
        <taxon>Spiralia</taxon>
        <taxon>Lophotrochozoa</taxon>
        <taxon>Mollusca</taxon>
        <taxon>Bivalvia</taxon>
        <taxon>Autobranchia</taxon>
        <taxon>Pteriomorphia</taxon>
        <taxon>Pectinida</taxon>
        <taxon>Pectinoidea</taxon>
        <taxon>Pectinidae</taxon>
        <taxon>Mizuhopecten</taxon>
    </lineage>
</organism>
<dbReference type="Pfam" id="PF01694">
    <property type="entry name" value="Rhomboid"/>
    <property type="match status" value="1"/>
</dbReference>
<keyword evidence="6" id="KW-0378">Hydrolase</keyword>
<feature type="domain" description="Peptidase S54 rhomboid" evidence="10">
    <location>
        <begin position="253"/>
        <end position="394"/>
    </location>
</feature>
<sequence length="415" mass="46642">MAAPVRLLSCLRVCRVNPVNNGGLCHFNNMSTQCGRAGQVSSKFFGHFGLKNVHTDLVLPGRVKLFALSNFGGVRRTFSSKCSLNAARIRHRNLPAKQLLQHKTHRCQPPRRTFKSKLGSDGAIRGGFKQSKPKEGLGRGGDGAVTLVKSFAFTAGVCVCSFTGCMIWCYEDVRSQARRFERHLRTFSADRAQKIGFRQDMDHIWSQIPPGHKLVAGIIAANIAVFMLWKVPSFASTMERYFLLLNQNPRISMLLSSFSHMHLVHISINMYVFWSFKDIASKLGREQFMAVYLSAGVVSCLFSQINKVARVIPIGSLGASGAIMAIFGMLAHMVPEARLHVPFVSMVLPHSFSMDTGVKFILCMDTLGLILGWRRLDHAAHLGGLLFGYLYARYGRELIWNRRYLVINKWRKFRE</sequence>
<dbReference type="InterPro" id="IPR050925">
    <property type="entry name" value="Rhomboid_protease_S54"/>
</dbReference>
<reference evidence="11 12" key="1">
    <citation type="journal article" date="2017" name="Nat. Ecol. Evol.">
        <title>Scallop genome provides insights into evolution of bilaterian karyotype and development.</title>
        <authorList>
            <person name="Wang S."/>
            <person name="Zhang J."/>
            <person name="Jiao W."/>
            <person name="Li J."/>
            <person name="Xun X."/>
            <person name="Sun Y."/>
            <person name="Guo X."/>
            <person name="Huan P."/>
            <person name="Dong B."/>
            <person name="Zhang L."/>
            <person name="Hu X."/>
            <person name="Sun X."/>
            <person name="Wang J."/>
            <person name="Zhao C."/>
            <person name="Wang Y."/>
            <person name="Wang D."/>
            <person name="Huang X."/>
            <person name="Wang R."/>
            <person name="Lv J."/>
            <person name="Li Y."/>
            <person name="Zhang Z."/>
            <person name="Liu B."/>
            <person name="Lu W."/>
            <person name="Hui Y."/>
            <person name="Liang J."/>
            <person name="Zhou Z."/>
            <person name="Hou R."/>
            <person name="Li X."/>
            <person name="Liu Y."/>
            <person name="Li H."/>
            <person name="Ning X."/>
            <person name="Lin Y."/>
            <person name="Zhao L."/>
            <person name="Xing Q."/>
            <person name="Dou J."/>
            <person name="Li Y."/>
            <person name="Mao J."/>
            <person name="Guo H."/>
            <person name="Dou H."/>
            <person name="Li T."/>
            <person name="Mu C."/>
            <person name="Jiang W."/>
            <person name="Fu Q."/>
            <person name="Fu X."/>
            <person name="Miao Y."/>
            <person name="Liu J."/>
            <person name="Yu Q."/>
            <person name="Li R."/>
            <person name="Liao H."/>
            <person name="Li X."/>
            <person name="Kong Y."/>
            <person name="Jiang Z."/>
            <person name="Chourrout D."/>
            <person name="Li R."/>
            <person name="Bao Z."/>
        </authorList>
    </citation>
    <scope>NUCLEOTIDE SEQUENCE [LARGE SCALE GENOMIC DNA]</scope>
    <source>
        <strain evidence="11 12">PY_sf001</strain>
    </source>
</reference>
<evidence type="ECO:0000256" key="9">
    <source>
        <dbReference type="SAM" id="Phobius"/>
    </source>
</evidence>
<keyword evidence="7 9" id="KW-1133">Transmembrane helix</keyword>
<feature type="transmembrane region" description="Helical" evidence="9">
    <location>
        <begin position="379"/>
        <end position="395"/>
    </location>
</feature>
<evidence type="ECO:0000256" key="6">
    <source>
        <dbReference type="ARBA" id="ARBA00022801"/>
    </source>
</evidence>
<comment type="similarity">
    <text evidence="3">Belongs to the peptidase S54 family.</text>
</comment>
<dbReference type="SUPFAM" id="SSF144091">
    <property type="entry name" value="Rhomboid-like"/>
    <property type="match status" value="1"/>
</dbReference>
<dbReference type="GO" id="GO:0016020">
    <property type="term" value="C:membrane"/>
    <property type="evidence" value="ECO:0007669"/>
    <property type="project" value="UniProtKB-SubCell"/>
</dbReference>
<keyword evidence="12" id="KW-1185">Reference proteome</keyword>
<dbReference type="GO" id="GO:0006465">
    <property type="term" value="P:signal peptide processing"/>
    <property type="evidence" value="ECO:0007669"/>
    <property type="project" value="TreeGrafter"/>
</dbReference>
<feature type="transmembrane region" description="Helical" evidence="9">
    <location>
        <begin position="311"/>
        <end position="331"/>
    </location>
</feature>
<evidence type="ECO:0000256" key="4">
    <source>
        <dbReference type="ARBA" id="ARBA00013039"/>
    </source>
</evidence>
<feature type="transmembrane region" description="Helical" evidence="9">
    <location>
        <begin position="251"/>
        <end position="276"/>
    </location>
</feature>
<dbReference type="STRING" id="6573.A0A210Q6W7"/>
<dbReference type="OrthoDB" id="10260614at2759"/>
<comment type="catalytic activity">
    <reaction evidence="1">
        <text>Cleaves type-1 transmembrane domains using a catalytic dyad composed of serine and histidine that are contributed by different transmembrane domains.</text>
        <dbReference type="EC" id="3.4.21.105"/>
    </reaction>
</comment>
<comment type="subcellular location">
    <subcellularLocation>
        <location evidence="2">Membrane</location>
        <topology evidence="2">Multi-pass membrane protein</topology>
    </subcellularLocation>
</comment>
<feature type="transmembrane region" description="Helical" evidence="9">
    <location>
        <begin position="214"/>
        <end position="231"/>
    </location>
</feature>
<accession>A0A210Q6W7</accession>
<comment type="caution">
    <text evidence="11">The sequence shown here is derived from an EMBL/GenBank/DDBJ whole genome shotgun (WGS) entry which is preliminary data.</text>
</comment>
<evidence type="ECO:0000256" key="2">
    <source>
        <dbReference type="ARBA" id="ARBA00004141"/>
    </source>
</evidence>
<dbReference type="EMBL" id="NEDP02004782">
    <property type="protein sequence ID" value="OWF44429.1"/>
    <property type="molecule type" value="Genomic_DNA"/>
</dbReference>
<evidence type="ECO:0000256" key="3">
    <source>
        <dbReference type="ARBA" id="ARBA00009045"/>
    </source>
</evidence>
<evidence type="ECO:0000313" key="12">
    <source>
        <dbReference type="Proteomes" id="UP000242188"/>
    </source>
</evidence>
<dbReference type="GO" id="GO:0004252">
    <property type="term" value="F:serine-type endopeptidase activity"/>
    <property type="evidence" value="ECO:0007669"/>
    <property type="project" value="InterPro"/>
</dbReference>
<evidence type="ECO:0000256" key="1">
    <source>
        <dbReference type="ARBA" id="ARBA00000156"/>
    </source>
</evidence>
<evidence type="ECO:0000256" key="8">
    <source>
        <dbReference type="ARBA" id="ARBA00023136"/>
    </source>
</evidence>
<proteinExistence type="inferred from homology"/>
<protein>
    <recommendedName>
        <fullName evidence="4">rhomboid protease</fullName>
        <ecNumber evidence="4">3.4.21.105</ecNumber>
    </recommendedName>
</protein>
<name>A0A210Q6W7_MIZYE</name>